<dbReference type="PANTHER" id="PTHR21398:SF1">
    <property type="entry name" value="FI03705P"/>
    <property type="match status" value="1"/>
</dbReference>
<evidence type="ECO:0000313" key="2">
    <source>
        <dbReference type="Proteomes" id="UP000001819"/>
    </source>
</evidence>
<reference evidence="2" key="1">
    <citation type="submission" date="2024-06" db="UniProtKB">
        <authorList>
            <consortium name="RefSeq"/>
        </authorList>
    </citation>
    <scope>NUCLEOTIDE SEQUENCE [LARGE SCALE GENOMIC DNA]</scope>
    <source>
        <strain evidence="2">MV2-25</strain>
    </source>
</reference>
<sequence>MKVSSGQKRESVAGKKANGEAECFTINKRAATTATPRSYNGQCRETLADSWRIDNAWTASGEEMCITNSSRPSSGRSCRAISPICHGFLFAWALILPCLDAAHGDELKASASVEHAPAAIPSLGLDNADSSLEQLIELKLNESSRRATQSNELLSRKRRYLVFPEGSSFQMVYDEIVGVVDHTNYLILGITVALAWELPSKPPSEELDDLLTKLEDGTLDISRNDTVSNITYVDDATETTTKATYYKPNYISISSGSVSGSGSGSNSYYSSSPVFHTPMHPSHQYADSYYSRPKGGRRKDNHYYYYNNRPGASSSNPFSKWSRPYSPAQNSRYPYWALSSRLKDRYYGQQTQQTAPPQAQRRQDPPTTTTRPTRKPAPRHHHIYPVFGKRSLPDAANPHQRQRRSGVASPHEDGISRLEQLQIKHHRRSRQSLYERIEKYLDKRGHPGYHCVLRTLCETGQKSKQDQEPGTFVGELMRAVFTIPEALDNEPVAYRDTHYDKAHASSGDCAALYPECKQSMWQAHFIQ</sequence>
<feature type="compositionally biased region" description="Low complexity" evidence="1">
    <location>
        <begin position="349"/>
        <end position="371"/>
    </location>
</feature>
<protein>
    <submittedName>
        <fullName evidence="3">Uncharacterized protein</fullName>
    </submittedName>
</protein>
<evidence type="ECO:0000313" key="3">
    <source>
        <dbReference type="RefSeq" id="XP_001359129.3"/>
    </source>
</evidence>
<reference evidence="3" key="2">
    <citation type="submission" date="2025-08" db="UniProtKB">
        <authorList>
            <consortium name="RefSeq"/>
        </authorList>
    </citation>
    <scope>IDENTIFICATION</scope>
    <source>
        <strain evidence="3">MV-25-SWS-2005</strain>
        <tissue evidence="3">Whole body</tissue>
    </source>
</reference>
<dbReference type="AlphaFoldDB" id="A0A6I8UQ48"/>
<dbReference type="InterPro" id="IPR006631">
    <property type="entry name" value="DM4_12"/>
</dbReference>
<proteinExistence type="predicted"/>
<dbReference type="Proteomes" id="UP000001819">
    <property type="component" value="Chromosome 2"/>
</dbReference>
<keyword evidence="2" id="KW-1185">Reference proteome</keyword>
<dbReference type="RefSeq" id="XP_001359129.3">
    <property type="nucleotide sequence ID" value="XM_001359092.3"/>
</dbReference>
<dbReference type="InParanoid" id="A0A6I8UQ48"/>
<dbReference type="KEGG" id="dpo:4802153"/>
<dbReference type="PANTHER" id="PTHR21398">
    <property type="entry name" value="AGAP007094-PA"/>
    <property type="match status" value="1"/>
</dbReference>
<dbReference type="Pfam" id="PF07841">
    <property type="entry name" value="DM4_12"/>
    <property type="match status" value="1"/>
</dbReference>
<name>A0A6I8UQ48_DROPS</name>
<feature type="region of interest" description="Disordered" evidence="1">
    <location>
        <begin position="347"/>
        <end position="414"/>
    </location>
</feature>
<dbReference type="SMART" id="SM00718">
    <property type="entry name" value="DM4_12"/>
    <property type="match status" value="1"/>
</dbReference>
<accession>A0A6I8UQ48</accession>
<gene>
    <name evidence="3" type="primary">LOC4802153</name>
</gene>
<organism evidence="2 3">
    <name type="scientific">Drosophila pseudoobscura pseudoobscura</name>
    <name type="common">Fruit fly</name>
    <dbReference type="NCBI Taxonomy" id="46245"/>
    <lineage>
        <taxon>Eukaryota</taxon>
        <taxon>Metazoa</taxon>
        <taxon>Ecdysozoa</taxon>
        <taxon>Arthropoda</taxon>
        <taxon>Hexapoda</taxon>
        <taxon>Insecta</taxon>
        <taxon>Pterygota</taxon>
        <taxon>Neoptera</taxon>
        <taxon>Endopterygota</taxon>
        <taxon>Diptera</taxon>
        <taxon>Brachycera</taxon>
        <taxon>Muscomorpha</taxon>
        <taxon>Ephydroidea</taxon>
        <taxon>Drosophilidae</taxon>
        <taxon>Drosophila</taxon>
        <taxon>Sophophora</taxon>
    </lineage>
</organism>
<evidence type="ECO:0000256" key="1">
    <source>
        <dbReference type="SAM" id="MobiDB-lite"/>
    </source>
</evidence>
<feature type="compositionally biased region" description="Basic residues" evidence="1">
    <location>
        <begin position="372"/>
        <end position="383"/>
    </location>
</feature>